<dbReference type="InterPro" id="IPR002016">
    <property type="entry name" value="Haem_peroxidase"/>
</dbReference>
<dbReference type="GO" id="GO:0034599">
    <property type="term" value="P:cellular response to oxidative stress"/>
    <property type="evidence" value="ECO:0007669"/>
    <property type="project" value="InterPro"/>
</dbReference>
<dbReference type="InterPro" id="IPR000823">
    <property type="entry name" value="Peroxidase_pln"/>
</dbReference>
<evidence type="ECO:0000313" key="13">
    <source>
        <dbReference type="Proteomes" id="UP000799750"/>
    </source>
</evidence>
<evidence type="ECO:0000256" key="6">
    <source>
        <dbReference type="ARBA" id="ARBA00022723"/>
    </source>
</evidence>
<keyword evidence="8" id="KW-0408">Iron</keyword>
<dbReference type="InterPro" id="IPR019794">
    <property type="entry name" value="Peroxidases_AS"/>
</dbReference>
<accession>A0A6A6R7P1</accession>
<dbReference type="InterPro" id="IPR044831">
    <property type="entry name" value="Ccp1-like"/>
</dbReference>
<proteinExistence type="inferred from homology"/>
<protein>
    <recommendedName>
        <fullName evidence="10">Peroxidase</fullName>
        <ecNumber evidence="10">1.11.1.-</ecNumber>
    </recommendedName>
</protein>
<evidence type="ECO:0000256" key="5">
    <source>
        <dbReference type="ARBA" id="ARBA00022617"/>
    </source>
</evidence>
<evidence type="ECO:0000256" key="2">
    <source>
        <dbReference type="ARBA" id="ARBA00001913"/>
    </source>
</evidence>
<dbReference type="PRINTS" id="PR00461">
    <property type="entry name" value="PLPEROXIDASE"/>
</dbReference>
<dbReference type="Pfam" id="PF00141">
    <property type="entry name" value="peroxidase"/>
    <property type="match status" value="1"/>
</dbReference>
<keyword evidence="13" id="KW-1185">Reference proteome</keyword>
<evidence type="ECO:0000259" key="11">
    <source>
        <dbReference type="PROSITE" id="PS50873"/>
    </source>
</evidence>
<feature type="signal peptide" evidence="10">
    <location>
        <begin position="1"/>
        <end position="18"/>
    </location>
</feature>
<organism evidence="12 13">
    <name type="scientific">Lophium mytilinum</name>
    <dbReference type="NCBI Taxonomy" id="390894"/>
    <lineage>
        <taxon>Eukaryota</taxon>
        <taxon>Fungi</taxon>
        <taxon>Dikarya</taxon>
        <taxon>Ascomycota</taxon>
        <taxon>Pezizomycotina</taxon>
        <taxon>Dothideomycetes</taxon>
        <taxon>Pleosporomycetidae</taxon>
        <taxon>Mytilinidiales</taxon>
        <taxon>Mytilinidiaceae</taxon>
        <taxon>Lophium</taxon>
    </lineage>
</organism>
<comment type="cofactor">
    <cofactor evidence="2">
        <name>Ca(2+)</name>
        <dbReference type="ChEBI" id="CHEBI:29108"/>
    </cofactor>
</comment>
<dbReference type="EMBL" id="MU004183">
    <property type="protein sequence ID" value="KAF2500392.1"/>
    <property type="molecule type" value="Genomic_DNA"/>
</dbReference>
<gene>
    <name evidence="12" type="ORF">BU16DRAFT_452863</name>
</gene>
<feature type="chain" id="PRO_5025710478" description="Peroxidase" evidence="10">
    <location>
        <begin position="19"/>
        <end position="274"/>
    </location>
</feature>
<evidence type="ECO:0000313" key="12">
    <source>
        <dbReference type="EMBL" id="KAF2500392.1"/>
    </source>
</evidence>
<dbReference type="PANTHER" id="PTHR31356">
    <property type="entry name" value="THYLAKOID LUMENAL 29 KDA PROTEIN, CHLOROPLASTIC-RELATED"/>
    <property type="match status" value="1"/>
</dbReference>
<dbReference type="AlphaFoldDB" id="A0A6A6R7P1"/>
<dbReference type="PANTHER" id="PTHR31356:SF66">
    <property type="entry name" value="CATALASE-PEROXIDASE"/>
    <property type="match status" value="1"/>
</dbReference>
<comment type="similarity">
    <text evidence="9">Belongs to the peroxidase family.</text>
</comment>
<dbReference type="OrthoDB" id="2113341at2759"/>
<dbReference type="Gene3D" id="1.10.420.10">
    <property type="entry name" value="Peroxidase, domain 2"/>
    <property type="match status" value="1"/>
</dbReference>
<evidence type="ECO:0000256" key="10">
    <source>
        <dbReference type="RuleBase" id="RU363051"/>
    </source>
</evidence>
<dbReference type="Proteomes" id="UP000799750">
    <property type="component" value="Unassembled WGS sequence"/>
</dbReference>
<keyword evidence="10" id="KW-0732">Signal</keyword>
<dbReference type="PROSITE" id="PS00436">
    <property type="entry name" value="PEROXIDASE_2"/>
    <property type="match status" value="1"/>
</dbReference>
<dbReference type="GO" id="GO:0000302">
    <property type="term" value="P:response to reactive oxygen species"/>
    <property type="evidence" value="ECO:0007669"/>
    <property type="project" value="TreeGrafter"/>
</dbReference>
<dbReference type="GO" id="GO:0020037">
    <property type="term" value="F:heme binding"/>
    <property type="evidence" value="ECO:0007669"/>
    <property type="project" value="UniProtKB-UniRule"/>
</dbReference>
<keyword evidence="6" id="KW-0479">Metal-binding</keyword>
<reference evidence="12" key="1">
    <citation type="journal article" date="2020" name="Stud. Mycol.">
        <title>101 Dothideomycetes genomes: a test case for predicting lifestyles and emergence of pathogens.</title>
        <authorList>
            <person name="Haridas S."/>
            <person name="Albert R."/>
            <person name="Binder M."/>
            <person name="Bloem J."/>
            <person name="Labutti K."/>
            <person name="Salamov A."/>
            <person name="Andreopoulos B."/>
            <person name="Baker S."/>
            <person name="Barry K."/>
            <person name="Bills G."/>
            <person name="Bluhm B."/>
            <person name="Cannon C."/>
            <person name="Castanera R."/>
            <person name="Culley D."/>
            <person name="Daum C."/>
            <person name="Ezra D."/>
            <person name="Gonzalez J."/>
            <person name="Henrissat B."/>
            <person name="Kuo A."/>
            <person name="Liang C."/>
            <person name="Lipzen A."/>
            <person name="Lutzoni F."/>
            <person name="Magnuson J."/>
            <person name="Mondo S."/>
            <person name="Nolan M."/>
            <person name="Ohm R."/>
            <person name="Pangilinan J."/>
            <person name="Park H.-J."/>
            <person name="Ramirez L."/>
            <person name="Alfaro M."/>
            <person name="Sun H."/>
            <person name="Tritt A."/>
            <person name="Yoshinaga Y."/>
            <person name="Zwiers L.-H."/>
            <person name="Turgeon B."/>
            <person name="Goodwin S."/>
            <person name="Spatafora J."/>
            <person name="Crous P."/>
            <person name="Grigoriev I."/>
        </authorList>
    </citation>
    <scope>NUCLEOTIDE SEQUENCE</scope>
    <source>
        <strain evidence="12">CBS 269.34</strain>
    </source>
</reference>
<evidence type="ECO:0000256" key="8">
    <source>
        <dbReference type="ARBA" id="ARBA00023004"/>
    </source>
</evidence>
<name>A0A6A6R7P1_9PEZI</name>
<evidence type="ECO:0000256" key="7">
    <source>
        <dbReference type="ARBA" id="ARBA00023002"/>
    </source>
</evidence>
<dbReference type="PRINTS" id="PR00458">
    <property type="entry name" value="PEROXIDASE"/>
</dbReference>
<sequence>MHVSALLLLFCAYGLVHALTVPGTSPWPEKHLRPASKLAKRAVSNELAPRALCPLVWWTIATELKLSFLGIGGCNNLARQAIRAAFHDCFVDGCNGSLMLSGECERSENNGLEDICTQLPKVRAKYGVGMADLIQFAGAVAVEVCPLGPAMPFFAGREDSTTASAQGQLPSVTGSGDQLLNMFKAKGFTATDLAALIGAHTTSKQFFVDKTKVGAAQDTTPNVWDVAYYGQTLAGTAPFTFESDKNLAAQTEVKKPFKSFVGNQLGWNGAFVVA</sequence>
<dbReference type="Gene3D" id="1.10.520.10">
    <property type="match status" value="1"/>
</dbReference>
<feature type="domain" description="Plant heme peroxidase family profile" evidence="11">
    <location>
        <begin position="76"/>
        <end position="201"/>
    </location>
</feature>
<evidence type="ECO:0000256" key="9">
    <source>
        <dbReference type="RuleBase" id="RU004241"/>
    </source>
</evidence>
<evidence type="ECO:0000256" key="3">
    <source>
        <dbReference type="ARBA" id="ARBA00001970"/>
    </source>
</evidence>
<dbReference type="PROSITE" id="PS50873">
    <property type="entry name" value="PEROXIDASE_4"/>
    <property type="match status" value="1"/>
</dbReference>
<keyword evidence="4 10" id="KW-0575">Peroxidase</keyword>
<keyword evidence="7 10" id="KW-0560">Oxidoreductase</keyword>
<comment type="catalytic activity">
    <reaction evidence="1">
        <text>2 a phenolic donor + H2O2 = 2 a phenolic radical donor + 2 H2O</text>
        <dbReference type="Rhea" id="RHEA:56136"/>
        <dbReference type="ChEBI" id="CHEBI:15377"/>
        <dbReference type="ChEBI" id="CHEBI:16240"/>
        <dbReference type="ChEBI" id="CHEBI:139520"/>
        <dbReference type="ChEBI" id="CHEBI:139521"/>
        <dbReference type="EC" id="1.11.1.7"/>
    </reaction>
</comment>
<dbReference type="GO" id="GO:0140825">
    <property type="term" value="F:lactoperoxidase activity"/>
    <property type="evidence" value="ECO:0007669"/>
    <property type="project" value="UniProtKB-EC"/>
</dbReference>
<evidence type="ECO:0000256" key="4">
    <source>
        <dbReference type="ARBA" id="ARBA00022559"/>
    </source>
</evidence>
<comment type="cofactor">
    <cofactor evidence="3">
        <name>heme b</name>
        <dbReference type="ChEBI" id="CHEBI:60344"/>
    </cofactor>
</comment>
<keyword evidence="5" id="KW-0349">Heme</keyword>
<dbReference type="GO" id="GO:0046872">
    <property type="term" value="F:metal ion binding"/>
    <property type="evidence" value="ECO:0007669"/>
    <property type="project" value="UniProtKB-UniRule"/>
</dbReference>
<dbReference type="EC" id="1.11.1.-" evidence="10"/>
<evidence type="ECO:0000256" key="1">
    <source>
        <dbReference type="ARBA" id="ARBA00000189"/>
    </source>
</evidence>
<dbReference type="InterPro" id="IPR010255">
    <property type="entry name" value="Haem_peroxidase_sf"/>
</dbReference>
<dbReference type="GO" id="GO:0042744">
    <property type="term" value="P:hydrogen peroxide catabolic process"/>
    <property type="evidence" value="ECO:0007669"/>
    <property type="project" value="TreeGrafter"/>
</dbReference>
<dbReference type="SUPFAM" id="SSF48113">
    <property type="entry name" value="Heme-dependent peroxidases"/>
    <property type="match status" value="1"/>
</dbReference>